<protein>
    <submittedName>
        <fullName evidence="2">Uncharacterized protein</fullName>
    </submittedName>
</protein>
<feature type="compositionally biased region" description="Polar residues" evidence="1">
    <location>
        <begin position="29"/>
        <end position="44"/>
    </location>
</feature>
<dbReference type="Proteomes" id="UP001347796">
    <property type="component" value="Unassembled WGS sequence"/>
</dbReference>
<evidence type="ECO:0000313" key="3">
    <source>
        <dbReference type="Proteomes" id="UP001347796"/>
    </source>
</evidence>
<sequence>MLTPQEITRRRWEKGIKQTILQHFKNHVINDNNNAKKTQETSAGVKSKPKKKRKRKSNCFRTNSSEVVLNRVDIPEAKKSVVPLLELEPVPTTIKKNKFPGRRKPVKVSLVEFSVEEVGGELVTVNKHLYSTVDDEEFTIVIRDYLTPDDYVKTVDYYRQINAARQTYLKAALIVGDILQYSGQQSERDDWHSYLEQEEEAKKIWRRNCRRDEKSRERGFRYSRREFDNFYDEFKRISREVLQTFLKEFMDIFPCCFNE</sequence>
<evidence type="ECO:0000256" key="1">
    <source>
        <dbReference type="SAM" id="MobiDB-lite"/>
    </source>
</evidence>
<accession>A0AAN8JMJ9</accession>
<feature type="region of interest" description="Disordered" evidence="1">
    <location>
        <begin position="28"/>
        <end position="59"/>
    </location>
</feature>
<organism evidence="2 3">
    <name type="scientific">Patella caerulea</name>
    <name type="common">Rayed Mediterranean limpet</name>
    <dbReference type="NCBI Taxonomy" id="87958"/>
    <lineage>
        <taxon>Eukaryota</taxon>
        <taxon>Metazoa</taxon>
        <taxon>Spiralia</taxon>
        <taxon>Lophotrochozoa</taxon>
        <taxon>Mollusca</taxon>
        <taxon>Gastropoda</taxon>
        <taxon>Patellogastropoda</taxon>
        <taxon>Patelloidea</taxon>
        <taxon>Patellidae</taxon>
        <taxon>Patella</taxon>
    </lineage>
</organism>
<dbReference type="AlphaFoldDB" id="A0AAN8JMJ9"/>
<comment type="caution">
    <text evidence="2">The sequence shown here is derived from an EMBL/GenBank/DDBJ whole genome shotgun (WGS) entry which is preliminary data.</text>
</comment>
<name>A0AAN8JMJ9_PATCE</name>
<feature type="compositionally biased region" description="Basic residues" evidence="1">
    <location>
        <begin position="47"/>
        <end position="58"/>
    </location>
</feature>
<evidence type="ECO:0000313" key="2">
    <source>
        <dbReference type="EMBL" id="KAK6179662.1"/>
    </source>
</evidence>
<dbReference type="EMBL" id="JAZGQO010000008">
    <property type="protein sequence ID" value="KAK6179662.1"/>
    <property type="molecule type" value="Genomic_DNA"/>
</dbReference>
<gene>
    <name evidence="2" type="ORF">SNE40_011971</name>
</gene>
<proteinExistence type="predicted"/>
<keyword evidence="3" id="KW-1185">Reference proteome</keyword>
<reference evidence="2 3" key="1">
    <citation type="submission" date="2024-01" db="EMBL/GenBank/DDBJ databases">
        <title>The genome of the rayed Mediterranean limpet Patella caerulea (Linnaeus, 1758).</title>
        <authorList>
            <person name="Anh-Thu Weber A."/>
            <person name="Halstead-Nussloch G."/>
        </authorList>
    </citation>
    <scope>NUCLEOTIDE SEQUENCE [LARGE SCALE GENOMIC DNA]</scope>
    <source>
        <strain evidence="2">AATW-2023a</strain>
        <tissue evidence="2">Whole specimen</tissue>
    </source>
</reference>